<accession>A0A0F9EU56</accession>
<dbReference type="EMBL" id="LAZR01033294">
    <property type="protein sequence ID" value="KKL48515.1"/>
    <property type="molecule type" value="Genomic_DNA"/>
</dbReference>
<gene>
    <name evidence="1" type="ORF">LCGC14_2324700</name>
</gene>
<feature type="non-terminal residue" evidence="1">
    <location>
        <position position="1"/>
    </location>
</feature>
<organism evidence="1">
    <name type="scientific">marine sediment metagenome</name>
    <dbReference type="NCBI Taxonomy" id="412755"/>
    <lineage>
        <taxon>unclassified sequences</taxon>
        <taxon>metagenomes</taxon>
        <taxon>ecological metagenomes</taxon>
    </lineage>
</organism>
<evidence type="ECO:0000313" key="1">
    <source>
        <dbReference type="EMBL" id="KKL48515.1"/>
    </source>
</evidence>
<comment type="caution">
    <text evidence="1">The sequence shown here is derived from an EMBL/GenBank/DDBJ whole genome shotgun (WGS) entry which is preliminary data.</text>
</comment>
<dbReference type="AlphaFoldDB" id="A0A0F9EU56"/>
<proteinExistence type="predicted"/>
<protein>
    <submittedName>
        <fullName evidence="1">Uncharacterized protein</fullName>
    </submittedName>
</protein>
<reference evidence="1" key="1">
    <citation type="journal article" date="2015" name="Nature">
        <title>Complex archaea that bridge the gap between prokaryotes and eukaryotes.</title>
        <authorList>
            <person name="Spang A."/>
            <person name="Saw J.H."/>
            <person name="Jorgensen S.L."/>
            <person name="Zaremba-Niedzwiedzka K."/>
            <person name="Martijn J."/>
            <person name="Lind A.E."/>
            <person name="van Eijk R."/>
            <person name="Schleper C."/>
            <person name="Guy L."/>
            <person name="Ettema T.J."/>
        </authorList>
    </citation>
    <scope>NUCLEOTIDE SEQUENCE</scope>
</reference>
<name>A0A0F9EU56_9ZZZZ</name>
<sequence>GDYCMELSRSSPSKTNEQLGYFHAVVVPVIFKQIQEFEGEAPDGGKRFPQVSFMIKDQLKQIPMTEENIILMLKIIWAKSKGCEVKSKADMNIEEASELIDVSILWAARYLGCVIPPPNTEEQAQQDVKH</sequence>